<feature type="transmembrane region" description="Helical" evidence="2">
    <location>
        <begin position="127"/>
        <end position="146"/>
    </location>
</feature>
<keyword evidence="2" id="KW-1133">Transmembrane helix</keyword>
<sequence>MADDPHSKNSDEFAIPDNLDEDLGDDWESAFQAEEFIFSEETTDEGFLPGNGTNDIDLSTLVEARPSMQPVKSDPPEIGGETEDTPPSPSQPTAQTPSFINTALVFLSGLALSLTTRYRKRSVFQKVLIPSLPFAALIIVAGFLFFNNSVEKLAQQTEDSLHPVTVPVEKPAEKMEQQAVLTPPPPPPQKQPATSEKTFRKKWSLPAFLIAAGESNNPTLLVSIDLTLVLQLGPDKELPEERLSFIRDTIFQFYQNRPAYELKQFALARGEMIRQLNNWIKKAWPDSPVSTIMFNKYQVIS</sequence>
<name>A0A8J6NGJ2_9BACT</name>
<gene>
    <name evidence="3" type="ORF">H8E41_13520</name>
</gene>
<protein>
    <submittedName>
        <fullName evidence="3">Uncharacterized protein</fullName>
    </submittedName>
</protein>
<keyword evidence="2" id="KW-0472">Membrane</keyword>
<feature type="region of interest" description="Disordered" evidence="1">
    <location>
        <begin position="174"/>
        <end position="196"/>
    </location>
</feature>
<keyword evidence="2" id="KW-0812">Transmembrane</keyword>
<accession>A0A8J6NGJ2</accession>
<reference evidence="3 4" key="1">
    <citation type="submission" date="2020-08" db="EMBL/GenBank/DDBJ databases">
        <title>Bridging the membrane lipid divide: bacteria of the FCB group superphylum have the potential to synthesize archaeal ether lipids.</title>
        <authorList>
            <person name="Villanueva L."/>
            <person name="Von Meijenfeldt F.A.B."/>
            <person name="Westbye A.B."/>
            <person name="Yadav S."/>
            <person name="Hopmans E.C."/>
            <person name="Dutilh B.E."/>
            <person name="Sinninghe Damste J.S."/>
        </authorList>
    </citation>
    <scope>NUCLEOTIDE SEQUENCE [LARGE SCALE GENOMIC DNA]</scope>
    <source>
        <strain evidence="3">NIOZ-UU47</strain>
    </source>
</reference>
<evidence type="ECO:0000256" key="2">
    <source>
        <dbReference type="SAM" id="Phobius"/>
    </source>
</evidence>
<dbReference type="Proteomes" id="UP000614424">
    <property type="component" value="Unassembled WGS sequence"/>
</dbReference>
<evidence type="ECO:0000256" key="1">
    <source>
        <dbReference type="SAM" id="MobiDB-lite"/>
    </source>
</evidence>
<feature type="compositionally biased region" description="Basic and acidic residues" evidence="1">
    <location>
        <begin position="1"/>
        <end position="11"/>
    </location>
</feature>
<feature type="transmembrane region" description="Helical" evidence="2">
    <location>
        <begin position="98"/>
        <end position="115"/>
    </location>
</feature>
<feature type="region of interest" description="Disordered" evidence="1">
    <location>
        <begin position="1"/>
        <end position="25"/>
    </location>
</feature>
<evidence type="ECO:0000313" key="3">
    <source>
        <dbReference type="EMBL" id="MBC8318917.1"/>
    </source>
</evidence>
<proteinExistence type="predicted"/>
<evidence type="ECO:0000313" key="4">
    <source>
        <dbReference type="Proteomes" id="UP000614424"/>
    </source>
</evidence>
<comment type="caution">
    <text evidence="3">The sequence shown here is derived from an EMBL/GenBank/DDBJ whole genome shotgun (WGS) entry which is preliminary data.</text>
</comment>
<dbReference type="AlphaFoldDB" id="A0A8J6NGJ2"/>
<dbReference type="EMBL" id="JACNJZ010000198">
    <property type="protein sequence ID" value="MBC8318917.1"/>
    <property type="molecule type" value="Genomic_DNA"/>
</dbReference>
<organism evidence="3 4">
    <name type="scientific">Candidatus Desulfobia pelagia</name>
    <dbReference type="NCBI Taxonomy" id="2841692"/>
    <lineage>
        <taxon>Bacteria</taxon>
        <taxon>Pseudomonadati</taxon>
        <taxon>Thermodesulfobacteriota</taxon>
        <taxon>Desulfobulbia</taxon>
        <taxon>Desulfobulbales</taxon>
        <taxon>Desulfobulbaceae</taxon>
        <taxon>Candidatus Desulfobia</taxon>
    </lineage>
</organism>
<feature type="region of interest" description="Disordered" evidence="1">
    <location>
        <begin position="41"/>
        <end position="96"/>
    </location>
</feature>